<comment type="caution">
    <text evidence="1">The sequence shown here is derived from an EMBL/GenBank/DDBJ whole genome shotgun (WGS) entry which is preliminary data.</text>
</comment>
<evidence type="ECO:0000313" key="1">
    <source>
        <dbReference type="EMBL" id="MDU0352785.1"/>
    </source>
</evidence>
<organism evidence="1 2">
    <name type="scientific">Paraglaciecola aquimarina</name>
    <dbReference type="NCBI Taxonomy" id="1235557"/>
    <lineage>
        <taxon>Bacteria</taxon>
        <taxon>Pseudomonadati</taxon>
        <taxon>Pseudomonadota</taxon>
        <taxon>Gammaproteobacteria</taxon>
        <taxon>Alteromonadales</taxon>
        <taxon>Alteromonadaceae</taxon>
        <taxon>Paraglaciecola</taxon>
    </lineage>
</organism>
<gene>
    <name evidence="1" type="ORF">RS130_01565</name>
</gene>
<evidence type="ECO:0000313" key="2">
    <source>
        <dbReference type="Proteomes" id="UP001247805"/>
    </source>
</evidence>
<proteinExistence type="predicted"/>
<dbReference type="EMBL" id="JAWDIO010000002">
    <property type="protein sequence ID" value="MDU0352785.1"/>
    <property type="molecule type" value="Genomic_DNA"/>
</dbReference>
<dbReference type="Proteomes" id="UP001247805">
    <property type="component" value="Unassembled WGS sequence"/>
</dbReference>
<name>A0ABU3SS26_9ALTE</name>
<accession>A0ABU3SS26</accession>
<reference evidence="1 2" key="1">
    <citation type="submission" date="2023-10" db="EMBL/GenBank/DDBJ databases">
        <title>Glaciecola aquimarina strain GGW-M5 nov., isolated from a coastal seawater.</title>
        <authorList>
            <person name="Bayburt H."/>
            <person name="Kim J.M."/>
            <person name="Choi B.J."/>
            <person name="Jeon C.O."/>
        </authorList>
    </citation>
    <scope>NUCLEOTIDE SEQUENCE [LARGE SCALE GENOMIC DNA]</scope>
    <source>
        <strain evidence="1 2">KCTC 32108</strain>
    </source>
</reference>
<dbReference type="RefSeq" id="WP_316024493.1">
    <property type="nucleotide sequence ID" value="NZ_JAWDIO010000002.1"/>
</dbReference>
<protein>
    <submittedName>
        <fullName evidence="1">Uncharacterized protein</fullName>
    </submittedName>
</protein>
<sequence length="197" mass="21866">MNFAENGTFSDQRGETGTWLVNATGEIEAQWANNTSLVITPTAYTEDIKRYEIEWKVDNSQAITSVAYMRNAASLSFTSQELWGNTFYYAWYATAADCNVPGYVIEPISFASNGAYTLDNCDSDILENGTYNILENGNLRINFGEGEFVKKIAYNADIGGWLHCYEQVDSALCATNETGYFVTSQADAQAYIDSKSN</sequence>
<keyword evidence="2" id="KW-1185">Reference proteome</keyword>